<dbReference type="KEGG" id="eus:EUTSA_v10024107mg"/>
<name>V4KQN0_EUTSA</name>
<dbReference type="AlphaFoldDB" id="V4KQN0"/>
<organism evidence="1 2">
    <name type="scientific">Eutrema salsugineum</name>
    <name type="common">Saltwater cress</name>
    <name type="synonym">Sisymbrium salsugineum</name>
    <dbReference type="NCBI Taxonomy" id="72664"/>
    <lineage>
        <taxon>Eukaryota</taxon>
        <taxon>Viridiplantae</taxon>
        <taxon>Streptophyta</taxon>
        <taxon>Embryophyta</taxon>
        <taxon>Tracheophyta</taxon>
        <taxon>Spermatophyta</taxon>
        <taxon>Magnoliopsida</taxon>
        <taxon>eudicotyledons</taxon>
        <taxon>Gunneridae</taxon>
        <taxon>Pentapetalae</taxon>
        <taxon>rosids</taxon>
        <taxon>malvids</taxon>
        <taxon>Brassicales</taxon>
        <taxon>Brassicaceae</taxon>
        <taxon>Eutremeae</taxon>
        <taxon>Eutrema</taxon>
    </lineage>
</organism>
<gene>
    <name evidence="1" type="ORF">EUTSA_v10024107mg</name>
</gene>
<dbReference type="eggNOG" id="KOG1721">
    <property type="taxonomic scope" value="Eukaryota"/>
</dbReference>
<dbReference type="STRING" id="72664.V4KQN0"/>
<dbReference type="Gramene" id="ESQ29653">
    <property type="protein sequence ID" value="ESQ29653"/>
    <property type="gene ID" value="EUTSA_v10024107mg"/>
</dbReference>
<evidence type="ECO:0000313" key="1">
    <source>
        <dbReference type="EMBL" id="ESQ29653.1"/>
    </source>
</evidence>
<keyword evidence="2" id="KW-1185">Reference proteome</keyword>
<reference evidence="1 2" key="1">
    <citation type="journal article" date="2013" name="Front. Plant Sci.">
        <title>The Reference Genome of the Halophytic Plant Eutrema salsugineum.</title>
        <authorList>
            <person name="Yang R."/>
            <person name="Jarvis D.E."/>
            <person name="Chen H."/>
            <person name="Beilstein M.A."/>
            <person name="Grimwood J."/>
            <person name="Jenkins J."/>
            <person name="Shu S."/>
            <person name="Prochnik S."/>
            <person name="Xin M."/>
            <person name="Ma C."/>
            <person name="Schmutz J."/>
            <person name="Wing R.A."/>
            <person name="Mitchell-Olds T."/>
            <person name="Schumaker K.S."/>
            <person name="Wang X."/>
        </authorList>
    </citation>
    <scope>NUCLEOTIDE SEQUENCE [LARGE SCALE GENOMIC DNA]</scope>
</reference>
<evidence type="ECO:0000313" key="2">
    <source>
        <dbReference type="Proteomes" id="UP000030689"/>
    </source>
</evidence>
<accession>V4KQN0</accession>
<dbReference type="Proteomes" id="UP000030689">
    <property type="component" value="Unassembled WGS sequence"/>
</dbReference>
<protein>
    <submittedName>
        <fullName evidence="1">Uncharacterized protein</fullName>
    </submittedName>
</protein>
<proteinExistence type="predicted"/>
<dbReference type="EMBL" id="KI517881">
    <property type="protein sequence ID" value="ESQ29653.1"/>
    <property type="molecule type" value="Genomic_DNA"/>
</dbReference>
<sequence length="68" mass="7834">MLAEDDICRNNWGSSSSYSSKFFTSQQKWEDAAILDYEMCIEPNLQVLDQMKASSRKDNNKFEISCKG</sequence>